<reference evidence="8 9" key="2">
    <citation type="journal article" date="2016" name="ISME J.">
        <title>Characterization of the first cultured representative of Verrucomicrobia subdivision 5 indicates the proposal of a novel phylum.</title>
        <authorList>
            <person name="Spring S."/>
            <person name="Bunk B."/>
            <person name="Sproer C."/>
            <person name="Schumann P."/>
            <person name="Rohde M."/>
            <person name="Tindall B.J."/>
            <person name="Klenk H.P."/>
        </authorList>
    </citation>
    <scope>NUCLEOTIDE SEQUENCE [LARGE SCALE GENOMIC DNA]</scope>
    <source>
        <strain evidence="8 9">L21-Fru-AB</strain>
    </source>
</reference>
<dbReference type="GO" id="GO:0005737">
    <property type="term" value="C:cytoplasm"/>
    <property type="evidence" value="ECO:0007669"/>
    <property type="project" value="TreeGrafter"/>
</dbReference>
<dbReference type="SUPFAM" id="SSF53649">
    <property type="entry name" value="Alkaline phosphatase-like"/>
    <property type="match status" value="1"/>
</dbReference>
<sequence>MKRRSFLARGTALSALTAAGGRAASAKPGQQLNVLFIAVDDLRPELDCYGNDEVHSPHIDALAERGMRFSRAYCQFSHCAPSRQSLMSGIRPGHPNRRPHLSEWFKTNGYYAAGMGKIYHPCFAEAGPGQDMNPDTSWSEPHYYPGPRYYYTPEGIEAAEKDFAPQAKKLGVPVSEWTNHFVTALSTEAPDVDDETLYDGKIAARAIAKLRELRNRPFFLAAGFIKPHLPFVAPKRYWDLYDREAIELPDNQFYPIDAPPYAIYPRFELGQYTDTGNLDIAMQKKLIHGYRACVSFVDAQIGKLLRELDRLGLRENTVVVLWGDHGWKLGEHDAWSKLSNCELDTRTAMIVSPPGRSLGESDALVELVDLYPTLCDLCGLDKPEHLHGTSMAPLLDDPDRAWKPAAFSVMGRRNEGVAGYAMRTDRYRLVLWIEAPPRNPGPLPKSRDEITIDSVELYDHAIDPQENRNRAADPAYADVVETLIDRLLEGWDAVRAAIPAEGDAGQVKKNRNLYCPAPG</sequence>
<dbReference type="InterPro" id="IPR035874">
    <property type="entry name" value="IDS"/>
</dbReference>
<protein>
    <submittedName>
        <fullName evidence="8">Choline-sulfatase</fullName>
        <ecNumber evidence="8">3.1.6.6</ecNumber>
    </submittedName>
</protein>
<dbReference type="InterPro" id="IPR017850">
    <property type="entry name" value="Alkaline_phosphatase_core_sf"/>
</dbReference>
<dbReference type="PANTHER" id="PTHR45953">
    <property type="entry name" value="IDURONATE 2-SULFATASE"/>
    <property type="match status" value="1"/>
</dbReference>
<dbReference type="AlphaFoldDB" id="A0A0G3EE34"/>
<keyword evidence="5 8" id="KW-0378">Hydrolase</keyword>
<name>A0A0G3EE34_9BACT</name>
<dbReference type="PANTHER" id="PTHR45953:SF1">
    <property type="entry name" value="IDURONATE 2-SULFATASE"/>
    <property type="match status" value="1"/>
</dbReference>
<dbReference type="GO" id="GO:0046872">
    <property type="term" value="F:metal ion binding"/>
    <property type="evidence" value="ECO:0007669"/>
    <property type="project" value="UniProtKB-KW"/>
</dbReference>
<evidence type="ECO:0000256" key="4">
    <source>
        <dbReference type="ARBA" id="ARBA00022729"/>
    </source>
</evidence>
<evidence type="ECO:0000313" key="8">
    <source>
        <dbReference type="EMBL" id="AKJ63677.1"/>
    </source>
</evidence>
<dbReference type="RefSeq" id="WP_052881085.1">
    <property type="nucleotide sequence ID" value="NZ_CP010904.1"/>
</dbReference>
<dbReference type="Gene3D" id="3.40.720.10">
    <property type="entry name" value="Alkaline Phosphatase, subunit A"/>
    <property type="match status" value="1"/>
</dbReference>
<feature type="domain" description="Sulfatase N-terminal" evidence="7">
    <location>
        <begin position="33"/>
        <end position="379"/>
    </location>
</feature>
<proteinExistence type="inferred from homology"/>
<reference evidence="9" key="1">
    <citation type="submission" date="2015-02" db="EMBL/GenBank/DDBJ databases">
        <title>Description and complete genome sequence of the first cultured representative of the subdivision 5 of the Verrucomicrobia phylum.</title>
        <authorList>
            <person name="Spring S."/>
            <person name="Bunk B."/>
            <person name="Sproer C."/>
            <person name="Klenk H.-P."/>
        </authorList>
    </citation>
    <scope>NUCLEOTIDE SEQUENCE [LARGE SCALE GENOMIC DNA]</scope>
    <source>
        <strain evidence="9">L21-Fru-AB</strain>
    </source>
</reference>
<dbReference type="STRING" id="1307763.L21SP4_00397"/>
<keyword evidence="4" id="KW-0732">Signal</keyword>
<organism evidence="8 9">
    <name type="scientific">Kiritimatiella glycovorans</name>
    <dbReference type="NCBI Taxonomy" id="1307763"/>
    <lineage>
        <taxon>Bacteria</taxon>
        <taxon>Pseudomonadati</taxon>
        <taxon>Kiritimatiellota</taxon>
        <taxon>Kiritimatiellia</taxon>
        <taxon>Kiritimatiellales</taxon>
        <taxon>Kiritimatiellaceae</taxon>
        <taxon>Kiritimatiella</taxon>
    </lineage>
</organism>
<dbReference type="PROSITE" id="PS51318">
    <property type="entry name" value="TAT"/>
    <property type="match status" value="1"/>
</dbReference>
<comment type="similarity">
    <text evidence="2">Belongs to the sulfatase family.</text>
</comment>
<keyword evidence="3" id="KW-0479">Metal-binding</keyword>
<accession>A0A0G3EE34</accession>
<evidence type="ECO:0000259" key="7">
    <source>
        <dbReference type="Pfam" id="PF00884"/>
    </source>
</evidence>
<dbReference type="GO" id="GO:0047753">
    <property type="term" value="F:choline-sulfatase activity"/>
    <property type="evidence" value="ECO:0007669"/>
    <property type="project" value="UniProtKB-EC"/>
</dbReference>
<dbReference type="InterPro" id="IPR006311">
    <property type="entry name" value="TAT_signal"/>
</dbReference>
<evidence type="ECO:0000256" key="6">
    <source>
        <dbReference type="ARBA" id="ARBA00022837"/>
    </source>
</evidence>
<dbReference type="InterPro" id="IPR000917">
    <property type="entry name" value="Sulfatase_N"/>
</dbReference>
<evidence type="ECO:0000256" key="1">
    <source>
        <dbReference type="ARBA" id="ARBA00001913"/>
    </source>
</evidence>
<dbReference type="EMBL" id="CP010904">
    <property type="protein sequence ID" value="AKJ63677.1"/>
    <property type="molecule type" value="Genomic_DNA"/>
</dbReference>
<comment type="cofactor">
    <cofactor evidence="1">
        <name>Ca(2+)</name>
        <dbReference type="ChEBI" id="CHEBI:29108"/>
    </cofactor>
</comment>
<evidence type="ECO:0000256" key="5">
    <source>
        <dbReference type="ARBA" id="ARBA00022801"/>
    </source>
</evidence>
<dbReference type="Proteomes" id="UP000035268">
    <property type="component" value="Chromosome"/>
</dbReference>
<evidence type="ECO:0000313" key="9">
    <source>
        <dbReference type="Proteomes" id="UP000035268"/>
    </source>
</evidence>
<dbReference type="KEGG" id="vbl:L21SP4_00397"/>
<dbReference type="GO" id="GO:0004423">
    <property type="term" value="F:iduronate-2-sulfatase activity"/>
    <property type="evidence" value="ECO:0007669"/>
    <property type="project" value="InterPro"/>
</dbReference>
<keyword evidence="9" id="KW-1185">Reference proteome</keyword>
<dbReference type="OrthoDB" id="9803751at2"/>
<dbReference type="CDD" id="cd16030">
    <property type="entry name" value="iduronate-2-sulfatase"/>
    <property type="match status" value="1"/>
</dbReference>
<gene>
    <name evidence="8" type="primary">betC_1</name>
    <name evidence="8" type="ORF">L21SP4_00397</name>
</gene>
<dbReference type="PATRIC" id="fig|1609981.3.peg.418"/>
<evidence type="ECO:0000256" key="3">
    <source>
        <dbReference type="ARBA" id="ARBA00022723"/>
    </source>
</evidence>
<evidence type="ECO:0000256" key="2">
    <source>
        <dbReference type="ARBA" id="ARBA00008779"/>
    </source>
</evidence>
<keyword evidence="6" id="KW-0106">Calcium</keyword>
<dbReference type="EC" id="3.1.6.6" evidence="8"/>
<dbReference type="Pfam" id="PF00884">
    <property type="entry name" value="Sulfatase"/>
    <property type="match status" value="1"/>
</dbReference>